<name>A0A061AVP1_CYBFA</name>
<dbReference type="AlphaFoldDB" id="A0A061AVP1"/>
<reference evidence="4" key="2">
    <citation type="journal article" date="2017" name="Genome Announc.">
        <title>Genome sequences of Cyberlindnera fabianii 65, Pichia kudriavzevii 129, and Saccharomyces cerevisiae 131 isolated from fermented masau fruits in Zimbabwe.</title>
        <authorList>
            <person name="van Rijswijck I.M.H."/>
            <person name="Derks M.F.L."/>
            <person name="Abee T."/>
            <person name="de Ridder D."/>
            <person name="Smid E.J."/>
        </authorList>
    </citation>
    <scope>NUCLEOTIDE SEQUENCE [LARGE SCALE GENOMIC DNA]</scope>
    <source>
        <strain evidence="4">65</strain>
    </source>
</reference>
<protein>
    <submittedName>
        <fullName evidence="2">CYFA0S06e04863g1_1</fullName>
    </submittedName>
</protein>
<reference evidence="3" key="3">
    <citation type="submission" date="2017-01" db="EMBL/GenBank/DDBJ databases">
        <authorList>
            <person name="Mah S.A."/>
            <person name="Swanson W.J."/>
            <person name="Moy G.W."/>
            <person name="Vacquier V.D."/>
        </authorList>
    </citation>
    <scope>NUCLEOTIDE SEQUENCE [LARGE SCALE GENOMIC DNA]</scope>
    <source>
        <strain evidence="3">65</strain>
    </source>
</reference>
<dbReference type="EMBL" id="MPUK01000005">
    <property type="protein sequence ID" value="ONH67306.1"/>
    <property type="molecule type" value="Genomic_DNA"/>
</dbReference>
<evidence type="ECO:0000313" key="2">
    <source>
        <dbReference type="EMBL" id="CDR41250.1"/>
    </source>
</evidence>
<dbReference type="VEuPathDB" id="FungiDB:BON22_3009"/>
<proteinExistence type="predicted"/>
<evidence type="ECO:0000313" key="4">
    <source>
        <dbReference type="Proteomes" id="UP000189513"/>
    </source>
</evidence>
<feature type="region of interest" description="Disordered" evidence="1">
    <location>
        <begin position="175"/>
        <end position="196"/>
    </location>
</feature>
<evidence type="ECO:0000256" key="1">
    <source>
        <dbReference type="SAM" id="MobiDB-lite"/>
    </source>
</evidence>
<organism evidence="2">
    <name type="scientific">Cyberlindnera fabianii</name>
    <name type="common">Yeast</name>
    <name type="synonym">Hansenula fabianii</name>
    <dbReference type="NCBI Taxonomy" id="36022"/>
    <lineage>
        <taxon>Eukaryota</taxon>
        <taxon>Fungi</taxon>
        <taxon>Dikarya</taxon>
        <taxon>Ascomycota</taxon>
        <taxon>Saccharomycotina</taxon>
        <taxon>Saccharomycetes</taxon>
        <taxon>Phaffomycetales</taxon>
        <taxon>Phaffomycetaceae</taxon>
        <taxon>Cyberlindnera</taxon>
    </lineage>
</organism>
<reference evidence="2" key="1">
    <citation type="journal article" date="2014" name="Genome Announc.">
        <title>Genome sequence of the yeast Cyberlindnera fabianii (Hansenula fabianii).</title>
        <authorList>
            <person name="Freel K.C."/>
            <person name="Sarilar V."/>
            <person name="Neuveglise C."/>
            <person name="Devillers H."/>
            <person name="Friedrich A."/>
            <person name="Schacherer J."/>
        </authorList>
    </citation>
    <scope>NUCLEOTIDE SEQUENCE</scope>
    <source>
        <strain evidence="2">YJS4271</strain>
    </source>
</reference>
<dbReference type="Proteomes" id="UP000189513">
    <property type="component" value="Unassembled WGS sequence"/>
</dbReference>
<keyword evidence="4" id="KW-1185">Reference proteome</keyword>
<sequence>MTEDKPVSQNSKYKKLYHRLQKQYEDKLLKSHNMLSEYHQTTRDYTSLLNKKNTLLDLLEQMGEKPAITISDASQNAEQISENGVKKEENGNKNKIPEAIVDTDDDTTRLRALQDSGLLTNPLVKEKLRRAINEDFDGDVTLQSLKDWEGILEHSDEQMSGWLKKFLSNWKHGFGKRARSSVEPAASVKKRKLDDA</sequence>
<gene>
    <name evidence="3" type="ORF">BON22_3009</name>
    <name evidence="2" type="ORF">CYFA0S_06e04863g</name>
</gene>
<dbReference type="EMBL" id="LK052891">
    <property type="protein sequence ID" value="CDR41250.1"/>
    <property type="molecule type" value="Genomic_DNA"/>
</dbReference>
<evidence type="ECO:0000313" key="3">
    <source>
        <dbReference type="EMBL" id="ONH67306.1"/>
    </source>
</evidence>
<accession>A0A061AVP1</accession>